<reference evidence="2 3" key="1">
    <citation type="submission" date="2016-03" db="EMBL/GenBank/DDBJ databases">
        <title>Whole genome sequencing of Grifola frondosa 9006-11.</title>
        <authorList>
            <person name="Min B."/>
            <person name="Park H."/>
            <person name="Kim J.-G."/>
            <person name="Cho H."/>
            <person name="Oh Y.-L."/>
            <person name="Kong W.-S."/>
            <person name="Choi I.-G."/>
        </authorList>
    </citation>
    <scope>NUCLEOTIDE SEQUENCE [LARGE SCALE GENOMIC DNA]</scope>
    <source>
        <strain evidence="2 3">9006-11</strain>
    </source>
</reference>
<evidence type="ECO:0000256" key="1">
    <source>
        <dbReference type="SAM" id="MobiDB-lite"/>
    </source>
</evidence>
<dbReference type="EMBL" id="LUGG01000009">
    <property type="protein sequence ID" value="OBZ72692.1"/>
    <property type="molecule type" value="Genomic_DNA"/>
</dbReference>
<organism evidence="2 3">
    <name type="scientific">Grifola frondosa</name>
    <name type="common">Maitake</name>
    <name type="synonym">Polyporus frondosus</name>
    <dbReference type="NCBI Taxonomy" id="5627"/>
    <lineage>
        <taxon>Eukaryota</taxon>
        <taxon>Fungi</taxon>
        <taxon>Dikarya</taxon>
        <taxon>Basidiomycota</taxon>
        <taxon>Agaricomycotina</taxon>
        <taxon>Agaricomycetes</taxon>
        <taxon>Polyporales</taxon>
        <taxon>Grifolaceae</taxon>
        <taxon>Grifola</taxon>
    </lineage>
</organism>
<accession>A0A1C7M774</accession>
<dbReference type="AlphaFoldDB" id="A0A1C7M774"/>
<dbReference type="OrthoDB" id="3063716at2759"/>
<feature type="compositionally biased region" description="Basic and acidic residues" evidence="1">
    <location>
        <begin position="199"/>
        <end position="209"/>
    </location>
</feature>
<dbReference type="Proteomes" id="UP000092993">
    <property type="component" value="Unassembled WGS sequence"/>
</dbReference>
<proteinExistence type="predicted"/>
<feature type="region of interest" description="Disordered" evidence="1">
    <location>
        <begin position="221"/>
        <end position="241"/>
    </location>
</feature>
<gene>
    <name evidence="2" type="ORF">A0H81_07701</name>
</gene>
<evidence type="ECO:0000313" key="2">
    <source>
        <dbReference type="EMBL" id="OBZ72692.1"/>
    </source>
</evidence>
<protein>
    <submittedName>
        <fullName evidence="2">Uncharacterized protein</fullName>
    </submittedName>
</protein>
<sequence>MIPPHSNPHLLSQSLAFVSRAELDNSEDEALAESVAENADTEHAQRVARLVKLVKRSIEFEVLPPGSLEFQRKSKRRRIHEVVESLECSPESVPFRLISRTLPPRDVSLQYKPASILIVKEPSCEDNEEEAESRKLKAQAAAVDFEWVISQSNSLRHPPRKNADKLLLVTAELPSPPPPIMVAERLRPASPKSSLSSHTDAEPSPHEISTEFSYPIVDITASPFSETGHPHRRRRHRRKFQAVKPRPPAMFWRPPLLGGKTQDMPWATKVLTYNRKNDPRRYSYHRDTMRRGTFVS</sequence>
<name>A0A1C7M774_GRIFR</name>
<feature type="region of interest" description="Disordered" evidence="1">
    <location>
        <begin position="187"/>
        <end position="209"/>
    </location>
</feature>
<comment type="caution">
    <text evidence="2">The sequence shown here is derived from an EMBL/GenBank/DDBJ whole genome shotgun (WGS) entry which is preliminary data.</text>
</comment>
<feature type="compositionally biased region" description="Basic residues" evidence="1">
    <location>
        <begin position="230"/>
        <end position="241"/>
    </location>
</feature>
<keyword evidence="3" id="KW-1185">Reference proteome</keyword>
<dbReference type="OMA" id="WEPPCED"/>
<evidence type="ECO:0000313" key="3">
    <source>
        <dbReference type="Proteomes" id="UP000092993"/>
    </source>
</evidence>